<comment type="caution">
    <text evidence="2">The sequence shown here is derived from an EMBL/GenBank/DDBJ whole genome shotgun (WGS) entry which is preliminary data.</text>
</comment>
<evidence type="ECO:0000313" key="2">
    <source>
        <dbReference type="EMBL" id="NEN80320.1"/>
    </source>
</evidence>
<sequence>MGEQTEDARASRGPRTPRGRVVLGAAAGALALVGAVLVAVQVTAGDPAPDDRTDAGAMTARVDGAIAPRDGWRWIERGSVAVQVPEEWAEVSLTCGSAWDGGAPAVANVMLGAYAVVADCARVLDPSDVVADPVTKEAFPPVASSLWRTLLIVEDVETVHDDDRPSDVDVPDGIYTYAGWTLHRTTYDQVRVTLLHDEEHADVASLVLSSLTEGDLSPSGCRPIEDFGQQRHQALAPGDVVRAGTVCGYTSYPRPRGESRVHGLLASRRLDTDGASTLVAGLSSAPTLPADPEPCAYRDDLAYVQLVRLFLTDGGVRELEVPVVDCAVQFDGGWRVLTDDAARYLVDVPR</sequence>
<keyword evidence="1" id="KW-0812">Transmembrane</keyword>
<keyword evidence="3" id="KW-1185">Reference proteome</keyword>
<feature type="transmembrane region" description="Helical" evidence="1">
    <location>
        <begin position="21"/>
        <end position="42"/>
    </location>
</feature>
<dbReference type="Proteomes" id="UP000468687">
    <property type="component" value="Unassembled WGS sequence"/>
</dbReference>
<protein>
    <submittedName>
        <fullName evidence="2">Uncharacterized protein</fullName>
    </submittedName>
</protein>
<dbReference type="EMBL" id="JAAGXA010000018">
    <property type="protein sequence ID" value="NEN80320.1"/>
    <property type="molecule type" value="Genomic_DNA"/>
</dbReference>
<keyword evidence="1" id="KW-0472">Membrane</keyword>
<evidence type="ECO:0000256" key="1">
    <source>
        <dbReference type="SAM" id="Phobius"/>
    </source>
</evidence>
<gene>
    <name evidence="2" type="ORF">G3T38_18850</name>
</gene>
<evidence type="ECO:0000313" key="3">
    <source>
        <dbReference type="Proteomes" id="UP000468687"/>
    </source>
</evidence>
<keyword evidence="1" id="KW-1133">Transmembrane helix</keyword>
<name>A0A6P0HPT2_9ACTN</name>
<dbReference type="AlphaFoldDB" id="A0A6P0HPT2"/>
<accession>A0A6P0HPT2</accession>
<organism evidence="2 3">
    <name type="scientific">Nocardioides zeae</name>
    <dbReference type="NCBI Taxonomy" id="1457234"/>
    <lineage>
        <taxon>Bacteria</taxon>
        <taxon>Bacillati</taxon>
        <taxon>Actinomycetota</taxon>
        <taxon>Actinomycetes</taxon>
        <taxon>Propionibacteriales</taxon>
        <taxon>Nocardioidaceae</taxon>
        <taxon>Nocardioides</taxon>
    </lineage>
</organism>
<reference evidence="2 3" key="1">
    <citation type="journal article" date="2014" name="Int. J. Syst. Evol. Microbiol.">
        <title>Nocardioides zeae sp. nov., isolated from the stem of Zea mays.</title>
        <authorList>
            <person name="Glaeser S.P."/>
            <person name="McInroy J.A."/>
            <person name="Busse H.J."/>
            <person name="Kampfer P."/>
        </authorList>
    </citation>
    <scope>NUCLEOTIDE SEQUENCE [LARGE SCALE GENOMIC DNA]</scope>
    <source>
        <strain evidence="2 3">JCM 30728</strain>
    </source>
</reference>
<proteinExistence type="predicted"/>
<dbReference type="RefSeq" id="WP_163774118.1">
    <property type="nucleotide sequence ID" value="NZ_JAAGXA010000018.1"/>
</dbReference>